<name>A0A0F3NPE4_9RICK</name>
<evidence type="ECO:0000313" key="3">
    <source>
        <dbReference type="Proteomes" id="UP000033562"/>
    </source>
</evidence>
<proteinExistence type="predicted"/>
<evidence type="ECO:0000256" key="1">
    <source>
        <dbReference type="SAM" id="Phobius"/>
    </source>
</evidence>
<dbReference type="Proteomes" id="UP000033562">
    <property type="component" value="Unassembled WGS sequence"/>
</dbReference>
<accession>A0A0F3NPE4</accession>
<sequence>MKFLKRSIIKSTAIATISGIVCAAATIFLYYKMFNYLSSNVIQNAFVISSIIFVIAFMLAFLFDCVGVEDNLNMKIENYQLSDINVDNFSIKDLVRSNDFDGEDKESYITTTNTYDFVFYSR</sequence>
<keyword evidence="1" id="KW-0812">Transmembrane</keyword>
<dbReference type="AlphaFoldDB" id="A0A0F3NPE4"/>
<gene>
    <name evidence="2" type="ORF">NLO413_0148</name>
</gene>
<keyword evidence="1" id="KW-0472">Membrane</keyword>
<feature type="transmembrane region" description="Helical" evidence="1">
    <location>
        <begin position="45"/>
        <end position="66"/>
    </location>
</feature>
<dbReference type="EMBL" id="LANX01000001">
    <property type="protein sequence ID" value="KJV68784.1"/>
    <property type="molecule type" value="Genomic_DNA"/>
</dbReference>
<comment type="caution">
    <text evidence="2">The sequence shown here is derived from an EMBL/GenBank/DDBJ whole genome shotgun (WGS) entry which is preliminary data.</text>
</comment>
<reference evidence="2 3" key="1">
    <citation type="submission" date="2015-02" db="EMBL/GenBank/DDBJ databases">
        <title>Genome Sequencing of Rickettsiales.</title>
        <authorList>
            <person name="Daugherty S.C."/>
            <person name="Su Q."/>
            <person name="Abolude K."/>
            <person name="Beier-Sexton M."/>
            <person name="Carlyon J.A."/>
            <person name="Carter R."/>
            <person name="Day N.P."/>
            <person name="Dumler S.J."/>
            <person name="Dyachenko V."/>
            <person name="Godinez A."/>
            <person name="Kurtti T.J."/>
            <person name="Lichay M."/>
            <person name="Mullins K.E."/>
            <person name="Ott S."/>
            <person name="Pappas-Brown V."/>
            <person name="Paris D.H."/>
            <person name="Patel P."/>
            <person name="Richards A.L."/>
            <person name="Sadzewicz L."/>
            <person name="Sears K."/>
            <person name="Seidman D."/>
            <person name="Sengamalay N."/>
            <person name="Stenos J."/>
            <person name="Tallon L.J."/>
            <person name="Vincent G."/>
            <person name="Fraser C.M."/>
            <person name="Munderloh U."/>
            <person name="Dunning-Hotopp J.C."/>
        </authorList>
    </citation>
    <scope>NUCLEOTIDE SEQUENCE [LARGE SCALE GENOMIC DNA]</scope>
    <source>
        <strain evidence="2 3">RAC413</strain>
    </source>
</reference>
<keyword evidence="1" id="KW-1133">Transmembrane helix</keyword>
<organism evidence="2 3">
    <name type="scientific">Candidatus Neoehrlichia procyonis str. RAC413</name>
    <dbReference type="NCBI Taxonomy" id="1359163"/>
    <lineage>
        <taxon>Bacteria</taxon>
        <taxon>Pseudomonadati</taxon>
        <taxon>Pseudomonadota</taxon>
        <taxon>Alphaproteobacteria</taxon>
        <taxon>Rickettsiales</taxon>
        <taxon>Anaplasmataceae</taxon>
        <taxon>Candidatus Neoehrlichia</taxon>
    </lineage>
</organism>
<evidence type="ECO:0000313" key="2">
    <source>
        <dbReference type="EMBL" id="KJV68784.1"/>
    </source>
</evidence>
<protein>
    <submittedName>
        <fullName evidence="2">Uncharacterized protein</fullName>
    </submittedName>
</protein>
<feature type="transmembrane region" description="Helical" evidence="1">
    <location>
        <begin position="12"/>
        <end position="33"/>
    </location>
</feature>
<keyword evidence="3" id="KW-1185">Reference proteome</keyword>
<dbReference type="RefSeq" id="WP_045808632.1">
    <property type="nucleotide sequence ID" value="NZ_LANX01000001.1"/>
</dbReference>